<feature type="compositionally biased region" description="Polar residues" evidence="1">
    <location>
        <begin position="52"/>
        <end position="64"/>
    </location>
</feature>
<comment type="caution">
    <text evidence="2">The sequence shown here is derived from an EMBL/GenBank/DDBJ whole genome shotgun (WGS) entry which is preliminary data.</text>
</comment>
<accession>A0A2I0UUY3</accession>
<gene>
    <name evidence="2" type="ORF">CRI88_20920</name>
</gene>
<evidence type="ECO:0000256" key="1">
    <source>
        <dbReference type="SAM" id="MobiDB-lite"/>
    </source>
</evidence>
<evidence type="ECO:0000313" key="2">
    <source>
        <dbReference type="EMBL" id="PKU49849.1"/>
    </source>
</evidence>
<evidence type="ECO:0000313" key="3">
    <source>
        <dbReference type="Proteomes" id="UP000234956"/>
    </source>
</evidence>
<dbReference type="AlphaFoldDB" id="A0A2I0UUY3"/>
<sequence>MRTSRVSATTSSVFRQENQYLHAGDISHNFGQNPQKLFKNSLQKNKEKKHSSINAPNQQQQHQHTAPIHMDSASDLQIRRELNETALKLSRLSKQKKRLNSYRSSI</sequence>
<organism evidence="2 3">
    <name type="scientific">Lysinibacillus fusiformis</name>
    <dbReference type="NCBI Taxonomy" id="28031"/>
    <lineage>
        <taxon>Bacteria</taxon>
        <taxon>Bacillati</taxon>
        <taxon>Bacillota</taxon>
        <taxon>Bacilli</taxon>
        <taxon>Bacillales</taxon>
        <taxon>Bacillaceae</taxon>
        <taxon>Lysinibacillus</taxon>
    </lineage>
</organism>
<dbReference type="RefSeq" id="WP_058845195.1">
    <property type="nucleotide sequence ID" value="NZ_JAZBNI010000013.1"/>
</dbReference>
<feature type="region of interest" description="Disordered" evidence="1">
    <location>
        <begin position="40"/>
        <end position="73"/>
    </location>
</feature>
<proteinExistence type="predicted"/>
<dbReference type="EMBL" id="PDFK01000011">
    <property type="protein sequence ID" value="PKU49849.1"/>
    <property type="molecule type" value="Genomic_DNA"/>
</dbReference>
<name>A0A2I0UUY3_9BACI</name>
<dbReference type="Proteomes" id="UP000234956">
    <property type="component" value="Unassembled WGS sequence"/>
</dbReference>
<protein>
    <submittedName>
        <fullName evidence="2">NAD synthetase</fullName>
    </submittedName>
</protein>
<reference evidence="2 3" key="1">
    <citation type="submission" date="2017-10" db="EMBL/GenBank/DDBJ databases">
        <title>Draft genome of Lysinibacillus fusiformis strain Juneja, a laboratory-derived pathogen of Drosophila melanogaster.</title>
        <authorList>
            <person name="Smith B.R."/>
            <person name="Unckless R.L."/>
        </authorList>
    </citation>
    <scope>NUCLEOTIDE SEQUENCE [LARGE SCALE GENOMIC DNA]</scope>
    <source>
        <strain evidence="2 3">Juneja</strain>
    </source>
</reference>